<accession>A0A2S5KW86</accession>
<sequence>MYGESPSIITMLLPVLVWPVLVALPIGILLWFWRPRWQPLAVSAGVMMGIAGLHSSFSLMPRQALDWLFWMSLLPLVALLLRRLQPLVQTLAAIIMMAVVALSLWKRMPLQEVLSWLVLAGGLTLLLQLGWQKVAGQRWVELGLFMSGSLLAVSTALGGSVLVGQLIGALTAVLTSLCFIPILRGQRPQLSGDMTAVVVTFLCVLGAYAHLFVEVPALAITASLIMPLLAASQLRRPGVAVVVLAVGIAIVAWQVWPQEMAY</sequence>
<feature type="transmembrane region" description="Helical" evidence="1">
    <location>
        <begin position="113"/>
        <end position="131"/>
    </location>
</feature>
<keyword evidence="1" id="KW-1133">Transmembrane helix</keyword>
<evidence type="ECO:0000313" key="2">
    <source>
        <dbReference type="EMBL" id="PPC78978.1"/>
    </source>
</evidence>
<evidence type="ECO:0000313" key="3">
    <source>
        <dbReference type="Proteomes" id="UP000238196"/>
    </source>
</evidence>
<gene>
    <name evidence="2" type="ORF">C4K68_02130</name>
</gene>
<feature type="transmembrane region" description="Helical" evidence="1">
    <location>
        <begin position="12"/>
        <end position="33"/>
    </location>
</feature>
<feature type="transmembrane region" description="Helical" evidence="1">
    <location>
        <begin position="151"/>
        <end position="183"/>
    </location>
</feature>
<comment type="caution">
    <text evidence="2">The sequence shown here is derived from an EMBL/GenBank/DDBJ whole genome shotgun (WGS) entry which is preliminary data.</text>
</comment>
<dbReference type="OrthoDB" id="10020379at2"/>
<keyword evidence="1" id="KW-0812">Transmembrane</keyword>
<reference evidence="2 3" key="1">
    <citation type="submission" date="2018-02" db="EMBL/GenBank/DDBJ databases">
        <title>novel marine gammaproteobacteria from coastal saline agro ecosystem.</title>
        <authorList>
            <person name="Krishnan R."/>
            <person name="Ramesh Kumar N."/>
        </authorList>
    </citation>
    <scope>NUCLEOTIDE SEQUENCE [LARGE SCALE GENOMIC DNA]</scope>
    <source>
        <strain evidence="2 3">228</strain>
    </source>
</reference>
<feature type="transmembrane region" description="Helical" evidence="1">
    <location>
        <begin position="87"/>
        <end position="106"/>
    </location>
</feature>
<keyword evidence="1" id="KW-0472">Membrane</keyword>
<dbReference type="AlphaFoldDB" id="A0A2S5KW86"/>
<dbReference type="Proteomes" id="UP000238196">
    <property type="component" value="Unassembled WGS sequence"/>
</dbReference>
<name>A0A2S5KW86_9PROT</name>
<proteinExistence type="predicted"/>
<protein>
    <submittedName>
        <fullName evidence="2">Uncharacterized protein</fullName>
    </submittedName>
</protein>
<dbReference type="EMBL" id="PRLP01000007">
    <property type="protein sequence ID" value="PPC78978.1"/>
    <property type="molecule type" value="Genomic_DNA"/>
</dbReference>
<feature type="transmembrane region" description="Helical" evidence="1">
    <location>
        <begin position="39"/>
        <end position="57"/>
    </location>
</feature>
<organism evidence="2 3">
    <name type="scientific">Proteobacteria bacterium 228</name>
    <dbReference type="NCBI Taxonomy" id="2083153"/>
    <lineage>
        <taxon>Bacteria</taxon>
        <taxon>Pseudomonadati</taxon>
        <taxon>Pseudomonadota</taxon>
    </lineage>
</organism>
<feature type="transmembrane region" description="Helical" evidence="1">
    <location>
        <begin position="238"/>
        <end position="256"/>
    </location>
</feature>
<evidence type="ECO:0000256" key="1">
    <source>
        <dbReference type="SAM" id="Phobius"/>
    </source>
</evidence>
<feature type="transmembrane region" description="Helical" evidence="1">
    <location>
        <begin position="190"/>
        <end position="209"/>
    </location>
</feature>